<keyword evidence="2" id="KW-0732">Signal</keyword>
<protein>
    <submittedName>
        <fullName evidence="4">Uncharacterized protein LOC120278220</fullName>
    </submittedName>
</protein>
<proteinExistence type="predicted"/>
<evidence type="ECO:0000256" key="2">
    <source>
        <dbReference type="SAM" id="SignalP"/>
    </source>
</evidence>
<organism evidence="3 4">
    <name type="scientific">Dioscorea cayennensis subsp. rotundata</name>
    <name type="common">White Guinea yam</name>
    <name type="synonym">Dioscorea rotundata</name>
    <dbReference type="NCBI Taxonomy" id="55577"/>
    <lineage>
        <taxon>Eukaryota</taxon>
        <taxon>Viridiplantae</taxon>
        <taxon>Streptophyta</taxon>
        <taxon>Embryophyta</taxon>
        <taxon>Tracheophyta</taxon>
        <taxon>Spermatophyta</taxon>
        <taxon>Magnoliopsida</taxon>
        <taxon>Liliopsida</taxon>
        <taxon>Dioscoreales</taxon>
        <taxon>Dioscoreaceae</taxon>
        <taxon>Dioscorea</taxon>
    </lineage>
</organism>
<feature type="signal peptide" evidence="2">
    <location>
        <begin position="1"/>
        <end position="17"/>
    </location>
</feature>
<evidence type="ECO:0000256" key="1">
    <source>
        <dbReference type="SAM" id="MobiDB-lite"/>
    </source>
</evidence>
<evidence type="ECO:0000313" key="3">
    <source>
        <dbReference type="Proteomes" id="UP001515500"/>
    </source>
</evidence>
<keyword evidence="3" id="KW-1185">Reference proteome</keyword>
<name>A0AB40CP19_DIOCR</name>
<gene>
    <name evidence="4" type="primary">LOC120278220</name>
</gene>
<feature type="compositionally biased region" description="Polar residues" evidence="1">
    <location>
        <begin position="163"/>
        <end position="172"/>
    </location>
</feature>
<feature type="compositionally biased region" description="Basic and acidic residues" evidence="1">
    <location>
        <begin position="141"/>
        <end position="151"/>
    </location>
</feature>
<dbReference type="Proteomes" id="UP001515500">
    <property type="component" value="Chromosome 15"/>
</dbReference>
<feature type="chain" id="PRO_5044315074" evidence="2">
    <location>
        <begin position="18"/>
        <end position="172"/>
    </location>
</feature>
<dbReference type="RefSeq" id="XP_039141099.1">
    <property type="nucleotide sequence ID" value="XM_039285165.1"/>
</dbReference>
<dbReference type="AlphaFoldDB" id="A0AB40CP19"/>
<accession>A0AB40CP19</accession>
<dbReference type="GeneID" id="120278220"/>
<evidence type="ECO:0000313" key="4">
    <source>
        <dbReference type="RefSeq" id="XP_039141099.1"/>
    </source>
</evidence>
<feature type="region of interest" description="Disordered" evidence="1">
    <location>
        <begin position="131"/>
        <end position="172"/>
    </location>
</feature>
<reference evidence="4" key="1">
    <citation type="submission" date="2025-08" db="UniProtKB">
        <authorList>
            <consortium name="RefSeq"/>
        </authorList>
    </citation>
    <scope>IDENTIFICATION</scope>
</reference>
<sequence length="172" mass="19323">MLLILYLLIIMLAMVSAQGIQQLQHLQSDPDMFRCRSCPPDHDTPKVSSDSSEHKFEYKDEDDGQVKVCEKGQTCLAKYCILVSAKQECQDVHIWEVWPGSPTARPWWVGRSVHALQPDEDPNEIIERASTKPGLGVVSTDEGRSQQERTRLTTHPLDVGSKEATTIHNSPT</sequence>